<dbReference type="AlphaFoldDB" id="A0A6G1PD89"/>
<dbReference type="InterPro" id="IPR035076">
    <property type="entry name" value="Toxin/TOLIP"/>
</dbReference>
<proteinExistence type="predicted"/>
<organism evidence="3 4">
    <name type="scientific">Channa argus</name>
    <name type="common">Northern snakehead</name>
    <name type="synonym">Ophicephalus argus</name>
    <dbReference type="NCBI Taxonomy" id="215402"/>
    <lineage>
        <taxon>Eukaryota</taxon>
        <taxon>Metazoa</taxon>
        <taxon>Chordata</taxon>
        <taxon>Craniata</taxon>
        <taxon>Vertebrata</taxon>
        <taxon>Euteleostomi</taxon>
        <taxon>Actinopterygii</taxon>
        <taxon>Neopterygii</taxon>
        <taxon>Teleostei</taxon>
        <taxon>Neoteleostei</taxon>
        <taxon>Acanthomorphata</taxon>
        <taxon>Anabantaria</taxon>
        <taxon>Anabantiformes</taxon>
        <taxon>Channoidei</taxon>
        <taxon>Channidae</taxon>
        <taxon>Channa</taxon>
    </lineage>
</organism>
<feature type="signal peptide" evidence="1">
    <location>
        <begin position="1"/>
        <end position="20"/>
    </location>
</feature>
<evidence type="ECO:0000256" key="1">
    <source>
        <dbReference type="SAM" id="SignalP"/>
    </source>
</evidence>
<sequence length="92" mass="10361">MKSFQLAVLLLLVCISSTVALKCNRCVSSPFDGKCFNTVETCQREDEVCARVISTALNRYSYFRRCMKEAEASVLKASNHYQVFTCSTDLCN</sequence>
<dbReference type="Proteomes" id="UP000503349">
    <property type="component" value="Chromosome 4"/>
</dbReference>
<evidence type="ECO:0000313" key="3">
    <source>
        <dbReference type="EMBL" id="KAF3688271.1"/>
    </source>
</evidence>
<keyword evidence="1" id="KW-0732">Signal</keyword>
<dbReference type="InterPro" id="IPR045860">
    <property type="entry name" value="Snake_toxin-like_sf"/>
</dbReference>
<feature type="chain" id="PRO_5026049436" description="Snake toxin/toxin-like domain-containing protein" evidence="1">
    <location>
        <begin position="21"/>
        <end position="92"/>
    </location>
</feature>
<gene>
    <name evidence="3" type="ORF">EXN66_Car003943</name>
</gene>
<dbReference type="Pfam" id="PF00087">
    <property type="entry name" value="Toxin_TOLIP"/>
    <property type="match status" value="1"/>
</dbReference>
<name>A0A6G1PD89_CHAAH</name>
<dbReference type="EMBL" id="CM015715">
    <property type="protein sequence ID" value="KAF3688271.1"/>
    <property type="molecule type" value="Genomic_DNA"/>
</dbReference>
<accession>A0A6G1PD89</accession>
<reference evidence="4" key="2">
    <citation type="submission" date="2019-02" db="EMBL/GenBank/DDBJ databases">
        <title>Opniocepnalus argus Var Kimnra genome.</title>
        <authorList>
            <person name="Zhou C."/>
            <person name="Xiao S."/>
        </authorList>
    </citation>
    <scope>NUCLEOTIDE SEQUENCE [LARGE SCALE GENOMIC DNA]</scope>
</reference>
<evidence type="ECO:0000259" key="2">
    <source>
        <dbReference type="Pfam" id="PF00087"/>
    </source>
</evidence>
<dbReference type="SUPFAM" id="SSF57302">
    <property type="entry name" value="Snake toxin-like"/>
    <property type="match status" value="1"/>
</dbReference>
<keyword evidence="4" id="KW-1185">Reference proteome</keyword>
<evidence type="ECO:0000313" key="4">
    <source>
        <dbReference type="Proteomes" id="UP000503349"/>
    </source>
</evidence>
<reference evidence="3 4" key="1">
    <citation type="submission" date="2019-02" db="EMBL/GenBank/DDBJ databases">
        <title>Opniocepnalus argus genome.</title>
        <authorList>
            <person name="Zhou C."/>
            <person name="Xiao S."/>
        </authorList>
    </citation>
    <scope>NUCLEOTIDE SEQUENCE [LARGE SCALE GENOMIC DNA]</scope>
    <source>
        <strain evidence="3">OARG1902GOOAL</strain>
        <tissue evidence="3">Muscle</tissue>
    </source>
</reference>
<feature type="domain" description="Snake toxin/toxin-like" evidence="2">
    <location>
        <begin position="21"/>
        <end position="92"/>
    </location>
</feature>
<protein>
    <recommendedName>
        <fullName evidence="2">Snake toxin/toxin-like domain-containing protein</fullName>
    </recommendedName>
</protein>